<dbReference type="Pfam" id="PF14274">
    <property type="entry name" value="BT_3044-like_C"/>
    <property type="match status" value="1"/>
</dbReference>
<keyword evidence="4" id="KW-1185">Reference proteome</keyword>
<comment type="caution">
    <text evidence="3">The sequence shown here is derived from an EMBL/GenBank/DDBJ whole genome shotgun (WGS) entry which is preliminary data.</text>
</comment>
<proteinExistence type="predicted"/>
<dbReference type="RefSeq" id="WP_323246122.1">
    <property type="nucleotide sequence ID" value="NZ_JAYFUL010000001.1"/>
</dbReference>
<accession>A0ABU5QHP2</accession>
<dbReference type="InterPro" id="IPR013728">
    <property type="entry name" value="BT_3987-like_N"/>
</dbReference>
<feature type="domain" description="BT-3987-like N-terminal" evidence="1">
    <location>
        <begin position="57"/>
        <end position="161"/>
    </location>
</feature>
<gene>
    <name evidence="3" type="ORF">VB264_00880</name>
</gene>
<organism evidence="3 4">
    <name type="scientific">Arcicella aquatica</name>
    <dbReference type="NCBI Taxonomy" id="217141"/>
    <lineage>
        <taxon>Bacteria</taxon>
        <taxon>Pseudomonadati</taxon>
        <taxon>Bacteroidota</taxon>
        <taxon>Cytophagia</taxon>
        <taxon>Cytophagales</taxon>
        <taxon>Flectobacillaceae</taxon>
        <taxon>Arcicella</taxon>
    </lineage>
</organism>
<sequence>MKRIIKTGLILFASIIGLSSCLEDKGYTDIINGVGAEPIVSIFGNAGGSLQTGQFKIDTLVEVKYLVNLGSVNPLDKDLSLTIGVTSAATDFLKSTNAKRAAAGDDPYEALPTSAYTFVNPVVIKAGKRDDTLKVRVKLPKTLDFSKEYVIPVGIADASGVKISSNLGFMNIFVGGTPNKFDGAYHATGYFSHPTAPRDIDRDKTLKTIDKSTSETEFADLGYIMWLKVNKDNTVTIIPQGTAATLAGPFEQTGVNKYDPVTKTFTLNYQYNVGTRVISEVIKKK</sequence>
<evidence type="ECO:0000259" key="2">
    <source>
        <dbReference type="Pfam" id="PF14274"/>
    </source>
</evidence>
<protein>
    <submittedName>
        <fullName evidence="3">DUF1735 domain-containing protein</fullName>
    </submittedName>
</protein>
<dbReference type="InterPro" id="IPR025371">
    <property type="entry name" value="BT_3044-like_C"/>
</dbReference>
<evidence type="ECO:0000313" key="3">
    <source>
        <dbReference type="EMBL" id="MEA5256315.1"/>
    </source>
</evidence>
<dbReference type="PROSITE" id="PS51257">
    <property type="entry name" value="PROKAR_LIPOPROTEIN"/>
    <property type="match status" value="1"/>
</dbReference>
<dbReference type="Gene3D" id="2.60.40.1740">
    <property type="entry name" value="hypothetical protein (bacova_03559)"/>
    <property type="match status" value="1"/>
</dbReference>
<evidence type="ECO:0000259" key="1">
    <source>
        <dbReference type="Pfam" id="PF08522"/>
    </source>
</evidence>
<reference evidence="3 4" key="1">
    <citation type="submission" date="2023-12" db="EMBL/GenBank/DDBJ databases">
        <title>Novel species of the genus Arcicella isolated from rivers.</title>
        <authorList>
            <person name="Lu H."/>
        </authorList>
    </citation>
    <scope>NUCLEOTIDE SEQUENCE [LARGE SCALE GENOMIC DNA]</scope>
    <source>
        <strain evidence="3 4">LMG 21963</strain>
    </source>
</reference>
<dbReference type="EMBL" id="JAYFUL010000001">
    <property type="protein sequence ID" value="MEA5256315.1"/>
    <property type="molecule type" value="Genomic_DNA"/>
</dbReference>
<evidence type="ECO:0000313" key="4">
    <source>
        <dbReference type="Proteomes" id="UP001304671"/>
    </source>
</evidence>
<dbReference type="Pfam" id="PF08522">
    <property type="entry name" value="BT_3987-like_N"/>
    <property type="match status" value="1"/>
</dbReference>
<feature type="domain" description="BT-3044-like C-terminal" evidence="2">
    <location>
        <begin position="179"/>
        <end position="278"/>
    </location>
</feature>
<name>A0ABU5QHP2_9BACT</name>
<dbReference type="Proteomes" id="UP001304671">
    <property type="component" value="Unassembled WGS sequence"/>
</dbReference>